<evidence type="ECO:0000313" key="7">
    <source>
        <dbReference type="Proteomes" id="UP000320386"/>
    </source>
</evidence>
<evidence type="ECO:0000313" key="6">
    <source>
        <dbReference type="EMBL" id="QDU71671.1"/>
    </source>
</evidence>
<accession>A0A518BXG9</accession>
<feature type="signal peptide" evidence="4">
    <location>
        <begin position="1"/>
        <end position="36"/>
    </location>
</feature>
<evidence type="ECO:0000256" key="1">
    <source>
        <dbReference type="ARBA" id="ARBA00004613"/>
    </source>
</evidence>
<evidence type="ECO:0000256" key="3">
    <source>
        <dbReference type="ARBA" id="ARBA00022729"/>
    </source>
</evidence>
<dbReference type="AlphaFoldDB" id="A0A518BXG9"/>
<sequence length="381" mass="42031" precursor="true">MSASTPTGPEGRETRMFKLLLGIALVFALFACPAQAVDRTLSPVADGMITYSGIGNSTTGSTLLTEWGEGQSQYYTGRRILLKFDVSSYTTLAMRDAKLYLYGGTSKSNAQVNAYHYSDDTFTEASMTYPYDMRCRYLTNRVITNRWQGPGFAGVWYQFDIGDGLYGWDYDGYLSLCLRNATNITANSASFVSRNSVTWNGTKGFEPFIVFSTWGALQITDPGFREGLGSWSVDAGNGTAVTVTNPYLDDDNLLSMTTGSPVTVSQILDTPYEPFYLIFDYEHQTTTGELQVTLTDRDGHTLNLAELAAPDTLPEPGMRQAFARIDDPSWLGLDHVTVSFTYDGETDSTIWIDNVYFTDAVPEPATLSLILALAITRPRPN</sequence>
<dbReference type="Proteomes" id="UP000320386">
    <property type="component" value="Chromosome"/>
</dbReference>
<keyword evidence="2" id="KW-0964">Secreted</keyword>
<keyword evidence="7" id="KW-1185">Reference proteome</keyword>
<name>A0A518BXG9_9BACT</name>
<organism evidence="6 7">
    <name type="scientific">Mucisphaera calidilacus</name>
    <dbReference type="NCBI Taxonomy" id="2527982"/>
    <lineage>
        <taxon>Bacteria</taxon>
        <taxon>Pseudomonadati</taxon>
        <taxon>Planctomycetota</taxon>
        <taxon>Phycisphaerae</taxon>
        <taxon>Phycisphaerales</taxon>
        <taxon>Phycisphaeraceae</taxon>
        <taxon>Mucisphaera</taxon>
    </lineage>
</organism>
<reference evidence="6 7" key="1">
    <citation type="submission" date="2019-02" db="EMBL/GenBank/DDBJ databases">
        <title>Deep-cultivation of Planctomycetes and their phenomic and genomic characterization uncovers novel biology.</title>
        <authorList>
            <person name="Wiegand S."/>
            <person name="Jogler M."/>
            <person name="Boedeker C."/>
            <person name="Pinto D."/>
            <person name="Vollmers J."/>
            <person name="Rivas-Marin E."/>
            <person name="Kohn T."/>
            <person name="Peeters S.H."/>
            <person name="Heuer A."/>
            <person name="Rast P."/>
            <person name="Oberbeckmann S."/>
            <person name="Bunk B."/>
            <person name="Jeske O."/>
            <person name="Meyerdierks A."/>
            <person name="Storesund J.E."/>
            <person name="Kallscheuer N."/>
            <person name="Luecker S."/>
            <person name="Lage O.M."/>
            <person name="Pohl T."/>
            <person name="Merkel B.J."/>
            <person name="Hornburger P."/>
            <person name="Mueller R.-W."/>
            <person name="Bruemmer F."/>
            <person name="Labrenz M."/>
            <person name="Spormann A.M."/>
            <person name="Op den Camp H."/>
            <person name="Overmann J."/>
            <person name="Amann R."/>
            <person name="Jetten M.S.M."/>
            <person name="Mascher T."/>
            <person name="Medema M.H."/>
            <person name="Devos D.P."/>
            <person name="Kaster A.-K."/>
            <person name="Ovreas L."/>
            <person name="Rohde M."/>
            <person name="Galperin M.Y."/>
            <person name="Jogler C."/>
        </authorList>
    </citation>
    <scope>NUCLEOTIDE SEQUENCE [LARGE SCALE GENOMIC DNA]</scope>
    <source>
        <strain evidence="6 7">Pan265</strain>
    </source>
</reference>
<proteinExistence type="predicted"/>
<dbReference type="GO" id="GO:0005576">
    <property type="term" value="C:extracellular region"/>
    <property type="evidence" value="ECO:0007669"/>
    <property type="project" value="UniProtKB-SubCell"/>
</dbReference>
<keyword evidence="3 4" id="KW-0732">Signal</keyword>
<evidence type="ECO:0000256" key="2">
    <source>
        <dbReference type="ARBA" id="ARBA00022525"/>
    </source>
</evidence>
<dbReference type="KEGG" id="mcad:Pan265_15230"/>
<evidence type="ECO:0000259" key="5">
    <source>
        <dbReference type="Pfam" id="PF24517"/>
    </source>
</evidence>
<evidence type="ECO:0000256" key="4">
    <source>
        <dbReference type="SAM" id="SignalP"/>
    </source>
</evidence>
<protein>
    <recommendedName>
        <fullName evidence="5">Carbohydrate-binding module family 96 domain-containing protein</fullName>
    </recommendedName>
</protein>
<feature type="chain" id="PRO_5021697037" description="Carbohydrate-binding module family 96 domain-containing protein" evidence="4">
    <location>
        <begin position="37"/>
        <end position="381"/>
    </location>
</feature>
<dbReference type="OrthoDB" id="271012at2"/>
<gene>
    <name evidence="6" type="ORF">Pan265_15230</name>
</gene>
<feature type="domain" description="Carbohydrate-binding module family 96" evidence="5">
    <location>
        <begin position="75"/>
        <end position="196"/>
    </location>
</feature>
<dbReference type="EMBL" id="CP036280">
    <property type="protein sequence ID" value="QDU71671.1"/>
    <property type="molecule type" value="Genomic_DNA"/>
</dbReference>
<dbReference type="Pfam" id="PF24517">
    <property type="entry name" value="CBM96"/>
    <property type="match status" value="1"/>
</dbReference>
<comment type="subcellular location">
    <subcellularLocation>
        <location evidence="1">Secreted</location>
    </subcellularLocation>
</comment>
<dbReference type="NCBIfam" id="NF033679">
    <property type="entry name" value="DNRLRE_dom"/>
    <property type="match status" value="1"/>
</dbReference>
<dbReference type="InterPro" id="IPR055372">
    <property type="entry name" value="CBM96"/>
</dbReference>